<keyword evidence="6" id="KW-0812">Transmembrane</keyword>
<dbReference type="AlphaFoldDB" id="A0A0B2W590"/>
<evidence type="ECO:0000256" key="10">
    <source>
        <dbReference type="ARBA" id="ARBA00023136"/>
    </source>
</evidence>
<dbReference type="GO" id="GO:0007635">
    <property type="term" value="P:chemosensory behavior"/>
    <property type="evidence" value="ECO:0007669"/>
    <property type="project" value="UniProtKB-ARBA"/>
</dbReference>
<evidence type="ECO:0000256" key="14">
    <source>
        <dbReference type="ARBA" id="ARBA00023293"/>
    </source>
</evidence>
<dbReference type="InterPro" id="IPR001245">
    <property type="entry name" value="Ser-Thr/Tyr_kinase_cat_dom"/>
</dbReference>
<keyword evidence="12" id="KW-0325">Glycoprotein</keyword>
<dbReference type="GO" id="GO:0006935">
    <property type="term" value="P:chemotaxis"/>
    <property type="evidence" value="ECO:0007669"/>
    <property type="project" value="UniProtKB-ARBA"/>
</dbReference>
<dbReference type="STRING" id="6265.A0A0B2W590"/>
<name>A0A0B2W590_TOXCA</name>
<dbReference type="Pfam" id="PF00211">
    <property type="entry name" value="Guanylate_cyc"/>
    <property type="match status" value="1"/>
</dbReference>
<feature type="domain" description="Guanylate cyclase" evidence="16">
    <location>
        <begin position="285"/>
        <end position="415"/>
    </location>
</feature>
<keyword evidence="5" id="KW-1003">Cell membrane</keyword>
<dbReference type="GO" id="GO:0004672">
    <property type="term" value="F:protein kinase activity"/>
    <property type="evidence" value="ECO:0007669"/>
    <property type="project" value="InterPro"/>
</dbReference>
<dbReference type="PANTHER" id="PTHR11920:SF495">
    <property type="entry name" value="RECEPTOR-TYPE GUANYLATE CYCLASE GCY-7"/>
    <property type="match status" value="1"/>
</dbReference>
<sequence>MREFVHDNVNRFFGICTDTPTYMSVWKYCERGSLKDVILSDIAIMDEFFMTALMYDIISGLQAIHGSFLGCHGRLTSKCCLVNARWEVKISDFGIASVRTADERTNEDLLWTAPELLQEDAAVMGTPQGDVYSFAIICSEVVTRKAAWATCEVKNAEEIISLLRKESDSSFRPKLITNIELNPALLRLIQDCWFHDPNERPGVKAIRNAMKGMKTARSGDLMDHVFTLLERYADTLEEEVEARTKEVDEEKKRSDILLYRILPRQVAECLKAGQSVAPELFDSVTIFFSDVVSFTALASKCSPLQVINLLNDLYIVFDSIIDSHDVYKVETIGDGYMCVSGLPHRNGNEHGREIALMAMEILKSLKKFRIPHLPKEQINVRIGMHTGPCVAGVVGFSMPHYCLFGDCVNTASRMESSGMAGRIHLSPQMNHLLTDVLGEFRTESRGEIVVKVRYILNSSNRYWNAYL</sequence>
<keyword evidence="13" id="KW-0456">Lyase</keyword>
<comment type="catalytic activity">
    <reaction evidence="1">
        <text>GTP = 3',5'-cyclic GMP + diphosphate</text>
        <dbReference type="Rhea" id="RHEA:13665"/>
        <dbReference type="ChEBI" id="CHEBI:33019"/>
        <dbReference type="ChEBI" id="CHEBI:37565"/>
        <dbReference type="ChEBI" id="CHEBI:57746"/>
        <dbReference type="EC" id="4.6.1.2"/>
    </reaction>
</comment>
<dbReference type="CDD" id="cd07302">
    <property type="entry name" value="CHD"/>
    <property type="match status" value="1"/>
</dbReference>
<evidence type="ECO:0000256" key="8">
    <source>
        <dbReference type="ARBA" id="ARBA00022741"/>
    </source>
</evidence>
<dbReference type="GO" id="GO:0004383">
    <property type="term" value="F:guanylate cyclase activity"/>
    <property type="evidence" value="ECO:0007669"/>
    <property type="project" value="UniProtKB-EC"/>
</dbReference>
<dbReference type="SMART" id="SM00044">
    <property type="entry name" value="CYCc"/>
    <property type="match status" value="1"/>
</dbReference>
<accession>A0A0B2W590</accession>
<dbReference type="Proteomes" id="UP000031036">
    <property type="component" value="Unassembled WGS sequence"/>
</dbReference>
<dbReference type="InterPro" id="IPR050401">
    <property type="entry name" value="Cyclic_nucleotide_synthase"/>
</dbReference>
<evidence type="ECO:0000256" key="9">
    <source>
        <dbReference type="ARBA" id="ARBA00022989"/>
    </source>
</evidence>
<dbReference type="GO" id="GO:0001653">
    <property type="term" value="F:peptide receptor activity"/>
    <property type="evidence" value="ECO:0007669"/>
    <property type="project" value="TreeGrafter"/>
</dbReference>
<evidence type="ECO:0000256" key="3">
    <source>
        <dbReference type="ARBA" id="ARBA00004479"/>
    </source>
</evidence>
<dbReference type="InterPro" id="IPR011645">
    <property type="entry name" value="HNOB_dom_associated"/>
</dbReference>
<gene>
    <name evidence="17" type="primary">gcy-1</name>
    <name evidence="17" type="ORF">Tcan_11848</name>
</gene>
<evidence type="ECO:0000256" key="7">
    <source>
        <dbReference type="ARBA" id="ARBA00022729"/>
    </source>
</evidence>
<dbReference type="GO" id="GO:0007168">
    <property type="term" value="P:receptor guanylyl cyclase signaling pathway"/>
    <property type="evidence" value="ECO:0007669"/>
    <property type="project" value="TreeGrafter"/>
</dbReference>
<organism evidence="17 18">
    <name type="scientific">Toxocara canis</name>
    <name type="common">Canine roundworm</name>
    <dbReference type="NCBI Taxonomy" id="6265"/>
    <lineage>
        <taxon>Eukaryota</taxon>
        <taxon>Metazoa</taxon>
        <taxon>Ecdysozoa</taxon>
        <taxon>Nematoda</taxon>
        <taxon>Chromadorea</taxon>
        <taxon>Rhabditida</taxon>
        <taxon>Spirurina</taxon>
        <taxon>Ascaridomorpha</taxon>
        <taxon>Ascaridoidea</taxon>
        <taxon>Toxocaridae</taxon>
        <taxon>Toxocara</taxon>
    </lineage>
</organism>
<keyword evidence="11 17" id="KW-0675">Receptor</keyword>
<dbReference type="InterPro" id="IPR011009">
    <property type="entry name" value="Kinase-like_dom_sf"/>
</dbReference>
<comment type="caution">
    <text evidence="17">The sequence shown here is derived from an EMBL/GenBank/DDBJ whole genome shotgun (WGS) entry which is preliminary data.</text>
</comment>
<dbReference type="Gene3D" id="1.10.510.10">
    <property type="entry name" value="Transferase(Phosphotransferase) domain 1"/>
    <property type="match status" value="1"/>
</dbReference>
<reference evidence="17 18" key="1">
    <citation type="submission" date="2014-11" db="EMBL/GenBank/DDBJ databases">
        <title>Genetic blueprint of the zoonotic pathogen Toxocara canis.</title>
        <authorList>
            <person name="Zhu X.-Q."/>
            <person name="Korhonen P.K."/>
            <person name="Cai H."/>
            <person name="Young N.D."/>
            <person name="Nejsum P."/>
            <person name="von Samson-Himmelstjerna G."/>
            <person name="Boag P.R."/>
            <person name="Tan P."/>
            <person name="Li Q."/>
            <person name="Min J."/>
            <person name="Yang Y."/>
            <person name="Wang X."/>
            <person name="Fang X."/>
            <person name="Hall R.S."/>
            <person name="Hofmann A."/>
            <person name="Sternberg P.W."/>
            <person name="Jex A.R."/>
            <person name="Gasser R.B."/>
        </authorList>
    </citation>
    <scope>NUCLEOTIDE SEQUENCE [LARGE SCALE GENOMIC DNA]</scope>
    <source>
        <strain evidence="17">PN_DK_2014</strain>
    </source>
</reference>
<dbReference type="Pfam" id="PF07714">
    <property type="entry name" value="PK_Tyr_Ser-Thr"/>
    <property type="match status" value="1"/>
</dbReference>
<protein>
    <recommendedName>
        <fullName evidence="4">guanylate cyclase</fullName>
        <ecNumber evidence="4">4.6.1.2</ecNumber>
    </recommendedName>
</protein>
<dbReference type="PANTHER" id="PTHR11920">
    <property type="entry name" value="GUANYLYL CYCLASE"/>
    <property type="match status" value="1"/>
</dbReference>
<dbReference type="GO" id="GO:0005886">
    <property type="term" value="C:plasma membrane"/>
    <property type="evidence" value="ECO:0007669"/>
    <property type="project" value="UniProtKB-SubCell"/>
</dbReference>
<dbReference type="GO" id="GO:0035556">
    <property type="term" value="P:intracellular signal transduction"/>
    <property type="evidence" value="ECO:0007669"/>
    <property type="project" value="InterPro"/>
</dbReference>
<dbReference type="OMA" id="RICLITE"/>
<dbReference type="FunFam" id="3.30.70.1230:FF:000023">
    <property type="entry name" value="Guanylate cyclase"/>
    <property type="match status" value="1"/>
</dbReference>
<dbReference type="Gene3D" id="3.30.70.1230">
    <property type="entry name" value="Nucleotide cyclase"/>
    <property type="match status" value="1"/>
</dbReference>
<keyword evidence="9" id="KW-1133">Transmembrane helix</keyword>
<evidence type="ECO:0000256" key="13">
    <source>
        <dbReference type="ARBA" id="ARBA00023239"/>
    </source>
</evidence>
<evidence type="ECO:0000313" key="17">
    <source>
        <dbReference type="EMBL" id="KHN88445.1"/>
    </source>
</evidence>
<dbReference type="SUPFAM" id="SSF56112">
    <property type="entry name" value="Protein kinase-like (PK-like)"/>
    <property type="match status" value="1"/>
</dbReference>
<evidence type="ECO:0000259" key="15">
    <source>
        <dbReference type="PROSITE" id="PS50011"/>
    </source>
</evidence>
<proteinExistence type="predicted"/>
<dbReference type="Gene3D" id="6.10.250.780">
    <property type="match status" value="1"/>
</dbReference>
<evidence type="ECO:0000256" key="4">
    <source>
        <dbReference type="ARBA" id="ARBA00012202"/>
    </source>
</evidence>
<evidence type="ECO:0000313" key="18">
    <source>
        <dbReference type="Proteomes" id="UP000031036"/>
    </source>
</evidence>
<dbReference type="PROSITE" id="PS50125">
    <property type="entry name" value="GUANYLATE_CYCLASE_2"/>
    <property type="match status" value="1"/>
</dbReference>
<dbReference type="GO" id="GO:0005524">
    <property type="term" value="F:ATP binding"/>
    <property type="evidence" value="ECO:0007669"/>
    <property type="project" value="InterPro"/>
</dbReference>
<dbReference type="InterPro" id="IPR000719">
    <property type="entry name" value="Prot_kinase_dom"/>
</dbReference>
<evidence type="ECO:0000256" key="5">
    <source>
        <dbReference type="ARBA" id="ARBA00022475"/>
    </source>
</evidence>
<evidence type="ECO:0000256" key="6">
    <source>
        <dbReference type="ARBA" id="ARBA00022692"/>
    </source>
</evidence>
<dbReference type="InterPro" id="IPR029787">
    <property type="entry name" value="Nucleotide_cyclase"/>
</dbReference>
<evidence type="ECO:0000259" key="16">
    <source>
        <dbReference type="PROSITE" id="PS50125"/>
    </source>
</evidence>
<dbReference type="PROSITE" id="PS50011">
    <property type="entry name" value="PROTEIN_KINASE_DOM"/>
    <property type="match status" value="1"/>
</dbReference>
<dbReference type="GO" id="GO:0004016">
    <property type="term" value="F:adenylate cyclase activity"/>
    <property type="evidence" value="ECO:0007669"/>
    <property type="project" value="TreeGrafter"/>
</dbReference>
<dbReference type="EC" id="4.6.1.2" evidence="4"/>
<dbReference type="Pfam" id="PF07701">
    <property type="entry name" value="HNOBA"/>
    <property type="match status" value="1"/>
</dbReference>
<keyword evidence="7" id="KW-0732">Signal</keyword>
<keyword evidence="18" id="KW-1185">Reference proteome</keyword>
<dbReference type="InterPro" id="IPR001054">
    <property type="entry name" value="A/G_cyclase"/>
</dbReference>
<evidence type="ECO:0000256" key="11">
    <source>
        <dbReference type="ARBA" id="ARBA00023170"/>
    </source>
</evidence>
<dbReference type="SUPFAM" id="SSF55073">
    <property type="entry name" value="Nucleotide cyclase"/>
    <property type="match status" value="1"/>
</dbReference>
<dbReference type="OrthoDB" id="302535at2759"/>
<evidence type="ECO:0000256" key="2">
    <source>
        <dbReference type="ARBA" id="ARBA00004236"/>
    </source>
</evidence>
<keyword evidence="14" id="KW-0141">cGMP biosynthesis</keyword>
<feature type="domain" description="Protein kinase" evidence="15">
    <location>
        <begin position="1"/>
        <end position="227"/>
    </location>
</feature>
<dbReference type="EMBL" id="JPKZ01000231">
    <property type="protein sequence ID" value="KHN88445.1"/>
    <property type="molecule type" value="Genomic_DNA"/>
</dbReference>
<evidence type="ECO:0000256" key="12">
    <source>
        <dbReference type="ARBA" id="ARBA00023180"/>
    </source>
</evidence>
<keyword evidence="8" id="KW-0547">Nucleotide-binding</keyword>
<keyword evidence="10" id="KW-0472">Membrane</keyword>
<evidence type="ECO:0000256" key="1">
    <source>
        <dbReference type="ARBA" id="ARBA00001436"/>
    </source>
</evidence>
<comment type="subcellular location">
    <subcellularLocation>
        <location evidence="2">Cell membrane</location>
    </subcellularLocation>
    <subcellularLocation>
        <location evidence="3">Membrane</location>
        <topology evidence="3">Single-pass type I membrane protein</topology>
    </subcellularLocation>
</comment>